<evidence type="ECO:0000313" key="2">
    <source>
        <dbReference type="EMBL" id="ARS01371.1"/>
    </source>
</evidence>
<feature type="chain" id="PRO_5012372272" evidence="1">
    <location>
        <begin position="21"/>
        <end position="423"/>
    </location>
</feature>
<protein>
    <submittedName>
        <fullName evidence="2">Fulicin</fullName>
    </submittedName>
</protein>
<accession>A0A1X9WED3</accession>
<keyword evidence="1" id="KW-0732">Signal</keyword>
<feature type="signal peptide" evidence="1">
    <location>
        <begin position="1"/>
        <end position="20"/>
    </location>
</feature>
<dbReference type="AlphaFoldDB" id="A0A1X9WED3"/>
<reference evidence="2" key="2">
    <citation type="submission" date="2017-02" db="EMBL/GenBank/DDBJ databases">
        <authorList>
            <person name="Peterson S.W."/>
        </authorList>
    </citation>
    <scope>NUCLEOTIDE SEQUENCE</scope>
</reference>
<dbReference type="EMBL" id="KY659270">
    <property type="protein sequence ID" value="ARS01371.1"/>
    <property type="molecule type" value="mRNA"/>
</dbReference>
<evidence type="ECO:0000256" key="1">
    <source>
        <dbReference type="SAM" id="SignalP"/>
    </source>
</evidence>
<name>A0A1X9WED3_DERRE</name>
<proteinExistence type="evidence at transcript level"/>
<sequence>MQRPTLLVFVTSLIVLLVRAEGGNLNYVRGRSERSPDIFVDSPEATATDQGHRLVALAVKNQDGDNTSSRLEGYSQQISEDGGDGTPPYRGNGELLVLSGDNLGVPAVGKRFSEFIGKRAGTGQDTPTAYLDDEGFNSELRSLQKVDQEQENSNQLAADMISNMGLVGGVVNELPSGQLSKREYEFVGKRNYDFVGKKSYDQMSAGGKFHFPGKRYDFLGKRSPYEFVGKKSYDFLGKRSPYEFVGKKSYDFLGKRSPYEFVGKRSYDFLGKRSPNEFVGKSNQDNQGGNSDHRVNPFLPTKDLQNTPFYSWQDLPEHSAQDVGDAGKRYSEFLGKKKRNEGHEYVSNADRLATLLQNSNIGTDKRYSEFLGKRKRSEEHEDLSLSNTERLAALLQNNGLRKRLSRMLLNRRLDDNYPGFIGK</sequence>
<reference evidence="2" key="1">
    <citation type="journal article" date="2017" name="Peptides">
        <title>Neuropeptides predicted from the transcriptome analysis of the gray garden slug Deroceras reticulatum.</title>
        <authorList>
            <person name="Ahn S.J."/>
            <person name="Martin R."/>
            <person name="Rao S."/>
            <person name="Choi M.Y."/>
        </authorList>
    </citation>
    <scope>NUCLEOTIDE SEQUENCE</scope>
</reference>
<organism evidence="2">
    <name type="scientific">Deroceras reticulatum</name>
    <name type="common">Gray garden slug</name>
    <dbReference type="NCBI Taxonomy" id="145610"/>
    <lineage>
        <taxon>Eukaryota</taxon>
        <taxon>Metazoa</taxon>
        <taxon>Spiralia</taxon>
        <taxon>Lophotrochozoa</taxon>
        <taxon>Mollusca</taxon>
        <taxon>Gastropoda</taxon>
        <taxon>Heterobranchia</taxon>
        <taxon>Euthyneura</taxon>
        <taxon>Panpulmonata</taxon>
        <taxon>Eupulmonata</taxon>
        <taxon>Stylommatophora</taxon>
        <taxon>Helicina</taxon>
        <taxon>Limacoidea</taxon>
        <taxon>Agriolimacidae</taxon>
        <taxon>Deroceras</taxon>
    </lineage>
</organism>